<dbReference type="PIRSF" id="PIRSF018266">
    <property type="entry name" value="FecR"/>
    <property type="match status" value="1"/>
</dbReference>
<dbReference type="PANTHER" id="PTHR30273:SF2">
    <property type="entry name" value="PROTEIN FECR"/>
    <property type="match status" value="1"/>
</dbReference>
<dbReference type="HOGENOM" id="CLU_050192_1_0_10"/>
<evidence type="ECO:0000313" key="5">
    <source>
        <dbReference type="Proteomes" id="UP000006241"/>
    </source>
</evidence>
<keyword evidence="1" id="KW-1133">Transmembrane helix</keyword>
<organism evidence="4 5">
    <name type="scientific">Sphingobacterium spiritivorum ATCC 33300</name>
    <dbReference type="NCBI Taxonomy" id="525372"/>
    <lineage>
        <taxon>Bacteria</taxon>
        <taxon>Pseudomonadati</taxon>
        <taxon>Bacteroidota</taxon>
        <taxon>Sphingobacteriia</taxon>
        <taxon>Sphingobacteriales</taxon>
        <taxon>Sphingobacteriaceae</taxon>
        <taxon>Sphingobacterium</taxon>
    </lineage>
</organism>
<evidence type="ECO:0000259" key="3">
    <source>
        <dbReference type="Pfam" id="PF16344"/>
    </source>
</evidence>
<dbReference type="InterPro" id="IPR012373">
    <property type="entry name" value="Ferrdict_sens_TM"/>
</dbReference>
<keyword evidence="1" id="KW-0812">Transmembrane</keyword>
<dbReference type="Pfam" id="PF04773">
    <property type="entry name" value="FecR"/>
    <property type="match status" value="1"/>
</dbReference>
<evidence type="ECO:0000313" key="4">
    <source>
        <dbReference type="EMBL" id="EEI90644.1"/>
    </source>
</evidence>
<accession>C2G2K2</accession>
<comment type="caution">
    <text evidence="4">The sequence shown here is derived from an EMBL/GenBank/DDBJ whole genome shotgun (WGS) entry which is preliminary data.</text>
</comment>
<sequence>MDNKEFYKQLVQRYHSGKANEQEIALFLELLRTGQIEDIVESHMEEQSGVEEKKIQKTRYYRFFKYAAALLLVTLTGASLFYNWYESERKMEIARMNNIGPATAKAILKLADGRHIMLDSTFGELIIQDSAVKDQSGKMVHQGENEYYEVNVPKGGTFHLNLSDGSKVWLNSGSTLRFPQKFAGNLRKIELKGEAFFEVRKQTGSAGERIPFIVQTSKQTVEVLGTSFNVKAYGEENESATLFTGLVRLKNNKNNHEKMLSPGSKAVLERNGEFKVGIADLEEEGSWRSDAFVFNETPINDILNQLSRWYNVDIDFIGSAEYSFNGYLQRNVSLGEALETLKGTGELDYQYQNHKVIIKQKKTK</sequence>
<dbReference type="Proteomes" id="UP000006241">
    <property type="component" value="Unassembled WGS sequence"/>
</dbReference>
<proteinExistence type="predicted"/>
<dbReference type="InterPro" id="IPR032508">
    <property type="entry name" value="FecR_C"/>
</dbReference>
<dbReference type="Pfam" id="PF16344">
    <property type="entry name" value="FecR_C"/>
    <property type="match status" value="1"/>
</dbReference>
<dbReference type="InterPro" id="IPR006860">
    <property type="entry name" value="FecR"/>
</dbReference>
<evidence type="ECO:0000259" key="2">
    <source>
        <dbReference type="Pfam" id="PF04773"/>
    </source>
</evidence>
<keyword evidence="1" id="KW-0472">Membrane</keyword>
<evidence type="ECO:0000256" key="1">
    <source>
        <dbReference type="SAM" id="Phobius"/>
    </source>
</evidence>
<dbReference type="Gene3D" id="2.60.120.1440">
    <property type="match status" value="1"/>
</dbReference>
<dbReference type="EMBL" id="ACHB01000089">
    <property type="protein sequence ID" value="EEI90644.1"/>
    <property type="molecule type" value="Genomic_DNA"/>
</dbReference>
<dbReference type="AlphaFoldDB" id="C2G2K2"/>
<name>C2G2K2_SPHSI</name>
<feature type="transmembrane region" description="Helical" evidence="1">
    <location>
        <begin position="63"/>
        <end position="85"/>
    </location>
</feature>
<protein>
    <submittedName>
        <fullName evidence="4">Sigma factor regulatory protein, FecR/PupR family</fullName>
    </submittedName>
</protein>
<gene>
    <name evidence="4" type="ORF">HMPREF0765_3808</name>
</gene>
<feature type="domain" description="Protein FecR C-terminal" evidence="3">
    <location>
        <begin position="292"/>
        <end position="358"/>
    </location>
</feature>
<dbReference type="Gene3D" id="3.55.50.30">
    <property type="match status" value="1"/>
</dbReference>
<dbReference type="PANTHER" id="PTHR30273">
    <property type="entry name" value="PERIPLASMIC SIGNAL SENSOR AND SIGMA FACTOR ACTIVATOR FECR-RELATED"/>
    <property type="match status" value="1"/>
</dbReference>
<reference evidence="4 5" key="1">
    <citation type="submission" date="2009-01" db="EMBL/GenBank/DDBJ databases">
        <authorList>
            <person name="Qin X."/>
            <person name="Bachman B."/>
            <person name="Battles P."/>
            <person name="Bell A."/>
            <person name="Bess C."/>
            <person name="Bickham C."/>
            <person name="Chaboub L."/>
            <person name="Chen D."/>
            <person name="Coyle M."/>
            <person name="Deiros D.R."/>
            <person name="Dinh H."/>
            <person name="Forbes L."/>
            <person name="Fowler G."/>
            <person name="Francisco L."/>
            <person name="Fu Q."/>
            <person name="Gubbala S."/>
            <person name="Hale W."/>
            <person name="Han Y."/>
            <person name="Hemphill L."/>
            <person name="Highlander S.K."/>
            <person name="Hirani K."/>
            <person name="Hogues M."/>
            <person name="Jackson L."/>
            <person name="Jakkamsetti A."/>
            <person name="Javaid M."/>
            <person name="Jiang H."/>
            <person name="Korchina V."/>
            <person name="Kovar C."/>
            <person name="Lara F."/>
            <person name="Lee S."/>
            <person name="Mata R."/>
            <person name="Mathew T."/>
            <person name="Moen C."/>
            <person name="Morales K."/>
            <person name="Munidasa M."/>
            <person name="Nazareth L."/>
            <person name="Ngo R."/>
            <person name="Nguyen L."/>
            <person name="Okwuonu G."/>
            <person name="Ongeri F."/>
            <person name="Patil S."/>
            <person name="Petrosino J."/>
            <person name="Pham C."/>
            <person name="Pham P."/>
            <person name="Pu L.-L."/>
            <person name="Puazo M."/>
            <person name="Raj R."/>
            <person name="Reid J."/>
            <person name="Rouhana J."/>
            <person name="Saada N."/>
            <person name="Shang Y."/>
            <person name="Simmons D."/>
            <person name="Thornton R."/>
            <person name="Warren J."/>
            <person name="Weissenberger G."/>
            <person name="Zhang J."/>
            <person name="Zhang L."/>
            <person name="Zhou C."/>
            <person name="Zhu D."/>
            <person name="Muzny D."/>
            <person name="Worley K."/>
            <person name="Gibbs R."/>
        </authorList>
    </citation>
    <scope>NUCLEOTIDE SEQUENCE [LARGE SCALE GENOMIC DNA]</scope>
    <source>
        <strain evidence="4 5">ATCC 33300</strain>
    </source>
</reference>
<dbReference type="RefSeq" id="WP_003002792.1">
    <property type="nucleotide sequence ID" value="NZ_GG668630.1"/>
</dbReference>
<dbReference type="GO" id="GO:0016989">
    <property type="term" value="F:sigma factor antagonist activity"/>
    <property type="evidence" value="ECO:0007669"/>
    <property type="project" value="TreeGrafter"/>
</dbReference>
<feature type="domain" description="FecR protein" evidence="2">
    <location>
        <begin position="150"/>
        <end position="247"/>
    </location>
</feature>